<dbReference type="PANTHER" id="PTHR11941:SF54">
    <property type="entry name" value="ENOYL-COA HYDRATASE, MITOCHONDRIAL"/>
    <property type="match status" value="1"/>
</dbReference>
<dbReference type="InterPro" id="IPR014748">
    <property type="entry name" value="Enoyl-CoA_hydra_C"/>
</dbReference>
<dbReference type="Proteomes" id="UP000234190">
    <property type="component" value="Unassembled WGS sequence"/>
</dbReference>
<evidence type="ECO:0000256" key="3">
    <source>
        <dbReference type="RuleBase" id="RU003707"/>
    </source>
</evidence>
<dbReference type="GO" id="GO:0006635">
    <property type="term" value="P:fatty acid beta-oxidation"/>
    <property type="evidence" value="ECO:0007669"/>
    <property type="project" value="TreeGrafter"/>
</dbReference>
<dbReference type="Gene3D" id="3.90.226.10">
    <property type="entry name" value="2-enoyl-CoA Hydratase, Chain A, domain 1"/>
    <property type="match status" value="1"/>
</dbReference>
<dbReference type="RefSeq" id="WP_102072648.1">
    <property type="nucleotide sequence ID" value="NZ_PDNW01000002.1"/>
</dbReference>
<keyword evidence="2" id="KW-0456">Lyase</keyword>
<gene>
    <name evidence="4" type="ORF">CR159_03655</name>
</gene>
<dbReference type="GO" id="GO:0016829">
    <property type="term" value="F:lyase activity"/>
    <property type="evidence" value="ECO:0007669"/>
    <property type="project" value="UniProtKB-KW"/>
</dbReference>
<dbReference type="PROSITE" id="PS00166">
    <property type="entry name" value="ENOYL_COA_HYDRATASE"/>
    <property type="match status" value="1"/>
</dbReference>
<dbReference type="SUPFAM" id="SSF52096">
    <property type="entry name" value="ClpP/crotonase"/>
    <property type="match status" value="1"/>
</dbReference>
<accession>A0A2N4U8J4</accession>
<protein>
    <submittedName>
        <fullName evidence="4">Enoyl-CoA hydratase</fullName>
    </submittedName>
</protein>
<dbReference type="AlphaFoldDB" id="A0A2N4U8J4"/>
<dbReference type="InterPro" id="IPR001753">
    <property type="entry name" value="Enoyl-CoA_hydra/iso"/>
</dbReference>
<proteinExistence type="inferred from homology"/>
<reference evidence="4 5" key="1">
    <citation type="submission" date="2017-10" db="EMBL/GenBank/DDBJ databases">
        <title>Two draft genome sequences of Pusillimonas sp. strains isolated from a nitrate- and radionuclide-contaminated groundwater in Russia.</title>
        <authorList>
            <person name="Grouzdev D.S."/>
            <person name="Tourova T.P."/>
            <person name="Goeva M.A."/>
            <person name="Babich T.L."/>
            <person name="Sokolova D.S."/>
            <person name="Abdullin R."/>
            <person name="Poltaraus A.B."/>
            <person name="Toshchakov S.V."/>
            <person name="Nazina T.N."/>
        </authorList>
    </citation>
    <scope>NUCLEOTIDE SEQUENCE [LARGE SCALE GENOMIC DNA]</scope>
    <source>
        <strain evidence="4 5">JR1/69-3-13</strain>
    </source>
</reference>
<evidence type="ECO:0000313" key="4">
    <source>
        <dbReference type="EMBL" id="PLC51329.1"/>
    </source>
</evidence>
<comment type="similarity">
    <text evidence="1 3">Belongs to the enoyl-CoA hydratase/isomerase family.</text>
</comment>
<name>A0A2N4U8J4_9BURK</name>
<dbReference type="Pfam" id="PF00378">
    <property type="entry name" value="ECH_1"/>
    <property type="match status" value="1"/>
</dbReference>
<keyword evidence="5" id="KW-1185">Reference proteome</keyword>
<comment type="caution">
    <text evidence="4">The sequence shown here is derived from an EMBL/GenBank/DDBJ whole genome shotgun (WGS) entry which is preliminary data.</text>
</comment>
<evidence type="ECO:0000256" key="2">
    <source>
        <dbReference type="ARBA" id="ARBA00023239"/>
    </source>
</evidence>
<dbReference type="Gene3D" id="1.10.12.10">
    <property type="entry name" value="Lyase 2-enoyl-coa Hydratase, Chain A, domain 2"/>
    <property type="match status" value="1"/>
</dbReference>
<organism evidence="4 5">
    <name type="scientific">Pollutimonas subterranea</name>
    <dbReference type="NCBI Taxonomy" id="2045210"/>
    <lineage>
        <taxon>Bacteria</taxon>
        <taxon>Pseudomonadati</taxon>
        <taxon>Pseudomonadota</taxon>
        <taxon>Betaproteobacteria</taxon>
        <taxon>Burkholderiales</taxon>
        <taxon>Alcaligenaceae</taxon>
        <taxon>Pollutimonas</taxon>
    </lineage>
</organism>
<dbReference type="OrthoDB" id="9148881at2"/>
<dbReference type="InterPro" id="IPR029045">
    <property type="entry name" value="ClpP/crotonase-like_dom_sf"/>
</dbReference>
<evidence type="ECO:0000256" key="1">
    <source>
        <dbReference type="ARBA" id="ARBA00005254"/>
    </source>
</evidence>
<dbReference type="PANTHER" id="PTHR11941">
    <property type="entry name" value="ENOYL-COA HYDRATASE-RELATED"/>
    <property type="match status" value="1"/>
</dbReference>
<dbReference type="EMBL" id="PDNW01000002">
    <property type="protein sequence ID" value="PLC51329.1"/>
    <property type="molecule type" value="Genomic_DNA"/>
</dbReference>
<dbReference type="CDD" id="cd06558">
    <property type="entry name" value="crotonase-like"/>
    <property type="match status" value="1"/>
</dbReference>
<dbReference type="InterPro" id="IPR018376">
    <property type="entry name" value="Enoyl-CoA_hyd/isom_CS"/>
</dbReference>
<evidence type="ECO:0000313" key="5">
    <source>
        <dbReference type="Proteomes" id="UP000234190"/>
    </source>
</evidence>
<sequence length="270" mass="28555">MAIVETGVGKGAGRIILDYEGPIALVTLSHPGRLNAISVSMWQSLADVFATLSANDALRSVVLRGEDANFAAGADIGEFPRERGDLSGVMNYHRHVLAPALESIGACPHPVIAQIEGVCVGGGLEIASQCDMRIAGVSSRFGVPINRLGFPMAPDEMRGLLGLVGRATTLEILLEGRVFGAAEAMSKGLLTRVLPDADVATDVMQLARRLAAGAPMAARINKQTVTRLSPQVPPLTEAELLSFFKYAESRDHREGVRAFLAGQQPVFSGD</sequence>